<feature type="transmembrane region" description="Helical" evidence="1">
    <location>
        <begin position="144"/>
        <end position="166"/>
    </location>
</feature>
<sequence length="243" mass="27210">MRTRNSGFYQHKIFNFITALFGRVAEEETSTIIAFDVLNVVGLVLTTIALLPALLSPTVSRTSTWIALLVSSIFYSFSYLLLLPIGQRSVAQPAYGMVSRTPMGKFRINVTVGATYPDTVTIDSTRLHISRNWIKLRAFAWYKLGRIIVFTIFPFGAFALNIAGLFSSGTTNDKWNLLLPILPLGAAIIFGSRTDILSAWKFWNSAHKREALWNIYEEAKPEYRDCNCPHCGKKVESSGTETV</sequence>
<name>A0A8H5GMD2_9AGAR</name>
<proteinExistence type="predicted"/>
<comment type="caution">
    <text evidence="2">The sequence shown here is derived from an EMBL/GenBank/DDBJ whole genome shotgun (WGS) entry which is preliminary data.</text>
</comment>
<feature type="transmembrane region" description="Helical" evidence="1">
    <location>
        <begin position="65"/>
        <end position="83"/>
    </location>
</feature>
<feature type="transmembrane region" description="Helical" evidence="1">
    <location>
        <begin position="178"/>
        <end position="200"/>
    </location>
</feature>
<keyword evidence="1" id="KW-0472">Membrane</keyword>
<keyword evidence="1" id="KW-0812">Transmembrane</keyword>
<dbReference type="OrthoDB" id="2942412at2759"/>
<keyword evidence="1" id="KW-1133">Transmembrane helix</keyword>
<keyword evidence="3" id="KW-1185">Reference proteome</keyword>
<dbReference type="Proteomes" id="UP000518752">
    <property type="component" value="Unassembled WGS sequence"/>
</dbReference>
<dbReference type="EMBL" id="JAACJN010000141">
    <property type="protein sequence ID" value="KAF5367648.1"/>
    <property type="molecule type" value="Genomic_DNA"/>
</dbReference>
<dbReference type="AlphaFoldDB" id="A0A8H5GMD2"/>
<feature type="transmembrane region" description="Helical" evidence="1">
    <location>
        <begin position="32"/>
        <end position="53"/>
    </location>
</feature>
<organism evidence="2 3">
    <name type="scientific">Collybiopsis confluens</name>
    <dbReference type="NCBI Taxonomy" id="2823264"/>
    <lineage>
        <taxon>Eukaryota</taxon>
        <taxon>Fungi</taxon>
        <taxon>Dikarya</taxon>
        <taxon>Basidiomycota</taxon>
        <taxon>Agaricomycotina</taxon>
        <taxon>Agaricomycetes</taxon>
        <taxon>Agaricomycetidae</taxon>
        <taxon>Agaricales</taxon>
        <taxon>Marasmiineae</taxon>
        <taxon>Omphalotaceae</taxon>
        <taxon>Collybiopsis</taxon>
    </lineage>
</organism>
<reference evidence="2 3" key="1">
    <citation type="journal article" date="2020" name="ISME J.">
        <title>Uncovering the hidden diversity of litter-decomposition mechanisms in mushroom-forming fungi.</title>
        <authorList>
            <person name="Floudas D."/>
            <person name="Bentzer J."/>
            <person name="Ahren D."/>
            <person name="Johansson T."/>
            <person name="Persson P."/>
            <person name="Tunlid A."/>
        </authorList>
    </citation>
    <scope>NUCLEOTIDE SEQUENCE [LARGE SCALE GENOMIC DNA]</scope>
    <source>
        <strain evidence="2 3">CBS 406.79</strain>
    </source>
</reference>
<evidence type="ECO:0000313" key="2">
    <source>
        <dbReference type="EMBL" id="KAF5367648.1"/>
    </source>
</evidence>
<protein>
    <submittedName>
        <fullName evidence="2">Uncharacterized protein</fullName>
    </submittedName>
</protein>
<gene>
    <name evidence="2" type="ORF">D9757_010981</name>
</gene>
<evidence type="ECO:0000256" key="1">
    <source>
        <dbReference type="SAM" id="Phobius"/>
    </source>
</evidence>
<evidence type="ECO:0000313" key="3">
    <source>
        <dbReference type="Proteomes" id="UP000518752"/>
    </source>
</evidence>
<accession>A0A8H5GMD2</accession>